<keyword evidence="2" id="KW-1185">Reference proteome</keyword>
<protein>
    <submittedName>
        <fullName evidence="1">Uncharacterized protein</fullName>
    </submittedName>
</protein>
<reference evidence="1 2" key="1">
    <citation type="submission" date="2019-01" db="EMBL/GenBank/DDBJ databases">
        <authorList>
            <consortium name="Pathogen Informatics"/>
        </authorList>
    </citation>
    <scope>NUCLEOTIDE SEQUENCE [LARGE SCALE GENOMIC DNA]</scope>
    <source>
        <strain evidence="1 2">NCTC10194</strain>
    </source>
</reference>
<dbReference type="AlphaFoldDB" id="A0A449AV06"/>
<accession>A0A449AV06</accession>
<dbReference type="Proteomes" id="UP000290815">
    <property type="component" value="Chromosome"/>
</dbReference>
<dbReference type="RefSeq" id="WP_129622145.1">
    <property type="nucleotide sequence ID" value="NZ_LR215024.1"/>
</dbReference>
<sequence>MKLKDTIFISLAPLITIPTSVAISSAINNSNETNTRILTFHNLPNEFYDLIKNTQIKRNIALDRDELLLAKYETKAIPLDTKSISIYYDAGFENTVRFLDNIADRDGRRIEITYDENIDFNSEEANKIKNRICSIRN</sequence>
<name>A0A449AV06_9BACT</name>
<evidence type="ECO:0000313" key="2">
    <source>
        <dbReference type="Proteomes" id="UP000290815"/>
    </source>
</evidence>
<organism evidence="1 2">
    <name type="scientific">Mycoplasmopsis glycophila</name>
    <dbReference type="NCBI Taxonomy" id="171285"/>
    <lineage>
        <taxon>Bacteria</taxon>
        <taxon>Bacillati</taxon>
        <taxon>Mycoplasmatota</taxon>
        <taxon>Mycoplasmoidales</taxon>
        <taxon>Metamycoplasmataceae</taxon>
        <taxon>Mycoplasmopsis</taxon>
    </lineage>
</organism>
<dbReference type="KEGG" id="mgly:NCTC10194_00358"/>
<dbReference type="EMBL" id="LR215024">
    <property type="protein sequence ID" value="VEU70349.1"/>
    <property type="molecule type" value="Genomic_DNA"/>
</dbReference>
<evidence type="ECO:0000313" key="1">
    <source>
        <dbReference type="EMBL" id="VEU70349.1"/>
    </source>
</evidence>
<proteinExistence type="predicted"/>
<gene>
    <name evidence="1" type="ORF">NCTC10194_00358</name>
</gene>